<dbReference type="EMBL" id="RCMI01000601">
    <property type="protein sequence ID" value="KAG2904153.1"/>
    <property type="molecule type" value="Genomic_DNA"/>
</dbReference>
<gene>
    <name evidence="2" type="ORF">PC115_g15082</name>
</gene>
<feature type="region of interest" description="Disordered" evidence="1">
    <location>
        <begin position="97"/>
        <end position="119"/>
    </location>
</feature>
<evidence type="ECO:0000256" key="1">
    <source>
        <dbReference type="SAM" id="MobiDB-lite"/>
    </source>
</evidence>
<proteinExistence type="predicted"/>
<sequence length="119" mass="12804">MWDASAVAQAIENNRRKRRTEGAEGGIVDIGLKGVNITWHDITSSEWIPDGTDAFASQLARKDHTASVPSSHQNAAQQLAPREYTGLTRLHLLLPPLFDGGSRGNPGPGGSGRRHTRLG</sequence>
<reference evidence="2" key="1">
    <citation type="submission" date="2018-10" db="EMBL/GenBank/DDBJ databases">
        <title>Effector identification in a new, highly contiguous assembly of the strawberry crown rot pathogen Phytophthora cactorum.</title>
        <authorList>
            <person name="Armitage A.D."/>
            <person name="Nellist C.F."/>
            <person name="Bates H."/>
            <person name="Vickerstaff R.J."/>
            <person name="Harrison R.J."/>
        </authorList>
    </citation>
    <scope>NUCLEOTIDE SEQUENCE</scope>
    <source>
        <strain evidence="2">4032</strain>
    </source>
</reference>
<name>A0A8T1BKZ3_9STRA</name>
<organism evidence="2 3">
    <name type="scientific">Phytophthora cactorum</name>
    <dbReference type="NCBI Taxonomy" id="29920"/>
    <lineage>
        <taxon>Eukaryota</taxon>
        <taxon>Sar</taxon>
        <taxon>Stramenopiles</taxon>
        <taxon>Oomycota</taxon>
        <taxon>Peronosporomycetes</taxon>
        <taxon>Peronosporales</taxon>
        <taxon>Peronosporaceae</taxon>
        <taxon>Phytophthora</taxon>
    </lineage>
</organism>
<comment type="caution">
    <text evidence="2">The sequence shown here is derived from an EMBL/GenBank/DDBJ whole genome shotgun (WGS) entry which is preliminary data.</text>
</comment>
<dbReference type="AlphaFoldDB" id="A0A8T1BKZ3"/>
<dbReference type="Proteomes" id="UP000774804">
    <property type="component" value="Unassembled WGS sequence"/>
</dbReference>
<evidence type="ECO:0000313" key="2">
    <source>
        <dbReference type="EMBL" id="KAG2904153.1"/>
    </source>
</evidence>
<evidence type="ECO:0000313" key="3">
    <source>
        <dbReference type="Proteomes" id="UP000774804"/>
    </source>
</evidence>
<accession>A0A8T1BKZ3</accession>
<protein>
    <submittedName>
        <fullName evidence="2">Uncharacterized protein</fullName>
    </submittedName>
</protein>
<feature type="compositionally biased region" description="Gly residues" evidence="1">
    <location>
        <begin position="101"/>
        <end position="111"/>
    </location>
</feature>